<name>A0A3N4LHE4_9PEZI</name>
<dbReference type="AlphaFoldDB" id="A0A3N4LHE4"/>
<dbReference type="Pfam" id="PF12796">
    <property type="entry name" value="Ank_2"/>
    <property type="match status" value="1"/>
</dbReference>
<dbReference type="InParanoid" id="A0A3N4LHE4"/>
<feature type="repeat" description="ANK" evidence="3">
    <location>
        <begin position="197"/>
        <end position="229"/>
    </location>
</feature>
<dbReference type="PANTHER" id="PTHR24189">
    <property type="entry name" value="MYOTROPHIN"/>
    <property type="match status" value="1"/>
</dbReference>
<evidence type="ECO:0000313" key="5">
    <source>
        <dbReference type="EMBL" id="RPB17375.1"/>
    </source>
</evidence>
<feature type="transmembrane region" description="Helical" evidence="4">
    <location>
        <begin position="287"/>
        <end position="311"/>
    </location>
</feature>
<dbReference type="Gene3D" id="1.25.40.20">
    <property type="entry name" value="Ankyrin repeat-containing domain"/>
    <property type="match status" value="1"/>
</dbReference>
<organism evidence="5 6">
    <name type="scientific">Morchella conica CCBAS932</name>
    <dbReference type="NCBI Taxonomy" id="1392247"/>
    <lineage>
        <taxon>Eukaryota</taxon>
        <taxon>Fungi</taxon>
        <taxon>Dikarya</taxon>
        <taxon>Ascomycota</taxon>
        <taxon>Pezizomycotina</taxon>
        <taxon>Pezizomycetes</taxon>
        <taxon>Pezizales</taxon>
        <taxon>Morchellaceae</taxon>
        <taxon>Morchella</taxon>
    </lineage>
</organism>
<keyword evidence="1" id="KW-0677">Repeat</keyword>
<evidence type="ECO:0000256" key="3">
    <source>
        <dbReference type="PROSITE-ProRule" id="PRU00023"/>
    </source>
</evidence>
<evidence type="ECO:0000313" key="6">
    <source>
        <dbReference type="Proteomes" id="UP000277580"/>
    </source>
</evidence>
<reference evidence="5 6" key="1">
    <citation type="journal article" date="2018" name="Nat. Ecol. Evol.">
        <title>Pezizomycetes genomes reveal the molecular basis of ectomycorrhizal truffle lifestyle.</title>
        <authorList>
            <person name="Murat C."/>
            <person name="Payen T."/>
            <person name="Noel B."/>
            <person name="Kuo A."/>
            <person name="Morin E."/>
            <person name="Chen J."/>
            <person name="Kohler A."/>
            <person name="Krizsan K."/>
            <person name="Balestrini R."/>
            <person name="Da Silva C."/>
            <person name="Montanini B."/>
            <person name="Hainaut M."/>
            <person name="Levati E."/>
            <person name="Barry K.W."/>
            <person name="Belfiori B."/>
            <person name="Cichocki N."/>
            <person name="Clum A."/>
            <person name="Dockter R.B."/>
            <person name="Fauchery L."/>
            <person name="Guy J."/>
            <person name="Iotti M."/>
            <person name="Le Tacon F."/>
            <person name="Lindquist E.A."/>
            <person name="Lipzen A."/>
            <person name="Malagnac F."/>
            <person name="Mello A."/>
            <person name="Molinier V."/>
            <person name="Miyauchi S."/>
            <person name="Poulain J."/>
            <person name="Riccioni C."/>
            <person name="Rubini A."/>
            <person name="Sitrit Y."/>
            <person name="Splivallo R."/>
            <person name="Traeger S."/>
            <person name="Wang M."/>
            <person name="Zifcakova L."/>
            <person name="Wipf D."/>
            <person name="Zambonelli A."/>
            <person name="Paolocci F."/>
            <person name="Nowrousian M."/>
            <person name="Ottonello S."/>
            <person name="Baldrian P."/>
            <person name="Spatafora J.W."/>
            <person name="Henrissat B."/>
            <person name="Nagy L.G."/>
            <person name="Aury J.M."/>
            <person name="Wincker P."/>
            <person name="Grigoriev I.V."/>
            <person name="Bonfante P."/>
            <person name="Martin F.M."/>
        </authorList>
    </citation>
    <scope>NUCLEOTIDE SEQUENCE [LARGE SCALE GENOMIC DNA]</scope>
    <source>
        <strain evidence="5 6">CCBAS932</strain>
    </source>
</reference>
<evidence type="ECO:0000256" key="1">
    <source>
        <dbReference type="ARBA" id="ARBA00022737"/>
    </source>
</evidence>
<keyword evidence="4" id="KW-0472">Membrane</keyword>
<dbReference type="PROSITE" id="PS50297">
    <property type="entry name" value="ANK_REP_REGION"/>
    <property type="match status" value="2"/>
</dbReference>
<dbReference type="Proteomes" id="UP000277580">
    <property type="component" value="Unassembled WGS sequence"/>
</dbReference>
<dbReference type="SMART" id="SM00248">
    <property type="entry name" value="ANK"/>
    <property type="match status" value="3"/>
</dbReference>
<dbReference type="PROSITE" id="PS50088">
    <property type="entry name" value="ANK_REPEAT"/>
    <property type="match status" value="2"/>
</dbReference>
<dbReference type="InterPro" id="IPR050745">
    <property type="entry name" value="Multifunctional_regulatory"/>
</dbReference>
<dbReference type="STRING" id="1392247.A0A3N4LHE4"/>
<keyword evidence="2 3" id="KW-0040">ANK repeat</keyword>
<sequence>MIFAGMESMFSQLWQWRSPKAVESKQDAQLTNTTPPPAPSSQLLTLPNELILEISTHLTTPKDLLSLLLTTRAFPPLLQPILTTYAFSSPTYPGALQTAARTSNLPLVHTLLRTIPVNDGIARTLETPLHHALKAPTHRRTQFTTTIVALLIFHGADISARAPAAITPLHYAAFHNLPECAALLLSAGADPNAADAFGRTPLHCAAASGASSVVRILLQHGADARVRDRYYRLPVSYGNAYYRLGCTAQLYKAMGEKWAYPPRVQMRCLVLDTLLGWVFRCRGRVGFGLVLGLVVLWVIPAVLLVAVGRALRVDRAWMLGRWALGLGAGPEWGEYGVRGKEMEEDED</sequence>
<keyword evidence="4" id="KW-1133">Transmembrane helix</keyword>
<dbReference type="SUPFAM" id="SSF48403">
    <property type="entry name" value="Ankyrin repeat"/>
    <property type="match status" value="1"/>
</dbReference>
<dbReference type="EMBL" id="ML119106">
    <property type="protein sequence ID" value="RPB17375.1"/>
    <property type="molecule type" value="Genomic_DNA"/>
</dbReference>
<proteinExistence type="predicted"/>
<keyword evidence="6" id="KW-1185">Reference proteome</keyword>
<dbReference type="InterPro" id="IPR036770">
    <property type="entry name" value="Ankyrin_rpt-contain_sf"/>
</dbReference>
<gene>
    <name evidence="5" type="ORF">P167DRAFT_127481</name>
</gene>
<keyword evidence="4" id="KW-0812">Transmembrane</keyword>
<feature type="repeat" description="ANK" evidence="3">
    <location>
        <begin position="164"/>
        <end position="196"/>
    </location>
</feature>
<dbReference type="OrthoDB" id="823504at2759"/>
<protein>
    <submittedName>
        <fullName evidence="5">Ankyrin</fullName>
    </submittedName>
</protein>
<dbReference type="InterPro" id="IPR002110">
    <property type="entry name" value="Ankyrin_rpt"/>
</dbReference>
<accession>A0A3N4LHE4</accession>
<dbReference type="PRINTS" id="PR01415">
    <property type="entry name" value="ANKYRIN"/>
</dbReference>
<evidence type="ECO:0000256" key="4">
    <source>
        <dbReference type="SAM" id="Phobius"/>
    </source>
</evidence>
<dbReference type="PANTHER" id="PTHR24189:SF50">
    <property type="entry name" value="ANKYRIN REPEAT AND SOCS BOX PROTEIN 2"/>
    <property type="match status" value="1"/>
</dbReference>
<evidence type="ECO:0000256" key="2">
    <source>
        <dbReference type="ARBA" id="ARBA00023043"/>
    </source>
</evidence>